<keyword evidence="2" id="KW-0472">Membrane</keyword>
<dbReference type="AlphaFoldDB" id="A0A0V8GHU0"/>
<dbReference type="Proteomes" id="UP000053797">
    <property type="component" value="Unassembled WGS sequence"/>
</dbReference>
<evidence type="ECO:0000259" key="3">
    <source>
        <dbReference type="Pfam" id="PF09335"/>
    </source>
</evidence>
<keyword evidence="7" id="KW-1185">Reference proteome</keyword>
<gene>
    <name evidence="4" type="ORF">AS033_00370</name>
    <name evidence="5" type="ORF">SZL87_06950</name>
</gene>
<evidence type="ECO:0000313" key="7">
    <source>
        <dbReference type="Proteomes" id="UP001387110"/>
    </source>
</evidence>
<protein>
    <submittedName>
        <fullName evidence="5">DedA family protein</fullName>
    </submittedName>
</protein>
<organism evidence="4 6">
    <name type="scientific">Exiguobacterium indicum</name>
    <dbReference type="NCBI Taxonomy" id="296995"/>
    <lineage>
        <taxon>Bacteria</taxon>
        <taxon>Bacillati</taxon>
        <taxon>Bacillota</taxon>
        <taxon>Bacilli</taxon>
        <taxon>Bacillales</taxon>
        <taxon>Bacillales Family XII. Incertae Sedis</taxon>
        <taxon>Exiguobacterium</taxon>
    </lineage>
</organism>
<dbReference type="Proteomes" id="UP001387110">
    <property type="component" value="Unassembled WGS sequence"/>
</dbReference>
<keyword evidence="2" id="KW-0812">Transmembrane</keyword>
<feature type="transmembrane region" description="Helical" evidence="2">
    <location>
        <begin position="181"/>
        <end position="201"/>
    </location>
</feature>
<evidence type="ECO:0000256" key="1">
    <source>
        <dbReference type="ARBA" id="ARBA00010792"/>
    </source>
</evidence>
<dbReference type="OrthoDB" id="9782291at2"/>
<feature type="transmembrane region" description="Helical" evidence="2">
    <location>
        <begin position="12"/>
        <end position="33"/>
    </location>
</feature>
<dbReference type="RefSeq" id="WP_023469545.1">
    <property type="nucleotide sequence ID" value="NZ_FMYN01000001.1"/>
</dbReference>
<sequence>MSPIHHLLHDILHQYGALGLSVLLAGGIVGLPVPDETLLVLSGFWMHQGNLPLVGTILAAYAGSCIGMTISYLLGLKLGMPLLHRVGPKMRISEKHILSAEAGFRRYGKSVLIIGYYIPGLRQLSAFFAGVSKMPFRVFASYAYTGALIWISVFLGAGYFVGRHLSFHKVMDYVLAHPEVMPYLIGIAGGIAFSFVLKTYLTYRSQFSLYKNSLLP</sequence>
<dbReference type="EMBL" id="JBAWKY010000001">
    <property type="protein sequence ID" value="MEI4462170.1"/>
    <property type="molecule type" value="Genomic_DNA"/>
</dbReference>
<evidence type="ECO:0000313" key="5">
    <source>
        <dbReference type="EMBL" id="MEI4462170.1"/>
    </source>
</evidence>
<dbReference type="PANTHER" id="PTHR42709:SF9">
    <property type="entry name" value="ALKALINE PHOSPHATASE LIKE PROTEIN"/>
    <property type="match status" value="1"/>
</dbReference>
<evidence type="ECO:0000313" key="6">
    <source>
        <dbReference type="Proteomes" id="UP000053797"/>
    </source>
</evidence>
<reference evidence="4 6" key="1">
    <citation type="journal article" date="2015" name="Int. J. Syst. Evol. Microbiol.">
        <title>Exiguobacterium enclense sp. nov., isolated from sediment.</title>
        <authorList>
            <person name="Dastager S.G."/>
            <person name="Mawlankar R."/>
            <person name="Sonalkar V.V."/>
            <person name="Thorat M.N."/>
            <person name="Mual P."/>
            <person name="Verma A."/>
            <person name="Krishnamurthi S."/>
            <person name="Tang S.K."/>
            <person name="Li W.J."/>
        </authorList>
    </citation>
    <scope>NUCLEOTIDE SEQUENCE [LARGE SCALE GENOMIC DNA]</scope>
    <source>
        <strain evidence="4 6">NIO-1109</strain>
    </source>
</reference>
<dbReference type="InterPro" id="IPR051311">
    <property type="entry name" value="DedA_domain"/>
</dbReference>
<accession>A0A0V8GHU0</accession>
<evidence type="ECO:0000313" key="4">
    <source>
        <dbReference type="EMBL" id="KSU49856.1"/>
    </source>
</evidence>
<dbReference type="EMBL" id="LNQL01000001">
    <property type="protein sequence ID" value="KSU49856.1"/>
    <property type="molecule type" value="Genomic_DNA"/>
</dbReference>
<dbReference type="GO" id="GO:0005886">
    <property type="term" value="C:plasma membrane"/>
    <property type="evidence" value="ECO:0007669"/>
    <property type="project" value="TreeGrafter"/>
</dbReference>
<comment type="caution">
    <text evidence="4">The sequence shown here is derived from an EMBL/GenBank/DDBJ whole genome shotgun (WGS) entry which is preliminary data.</text>
</comment>
<feature type="transmembrane region" description="Helical" evidence="2">
    <location>
        <begin position="142"/>
        <end position="161"/>
    </location>
</feature>
<dbReference type="Pfam" id="PF09335">
    <property type="entry name" value="VTT_dom"/>
    <property type="match status" value="1"/>
</dbReference>
<feature type="transmembrane region" description="Helical" evidence="2">
    <location>
        <begin position="53"/>
        <end position="75"/>
    </location>
</feature>
<reference evidence="5 7" key="2">
    <citation type="submission" date="2023-12" db="EMBL/GenBank/DDBJ databases">
        <authorList>
            <person name="Easwaran N."/>
            <person name="Lazarus H.P.S."/>
        </authorList>
    </citation>
    <scope>NUCLEOTIDE SEQUENCE [LARGE SCALE GENOMIC DNA]</scope>
    <source>
        <strain evidence="5 7">VIT-2023</strain>
    </source>
</reference>
<dbReference type="InterPro" id="IPR032816">
    <property type="entry name" value="VTT_dom"/>
</dbReference>
<dbReference type="GeneID" id="90838483"/>
<evidence type="ECO:0000256" key="2">
    <source>
        <dbReference type="SAM" id="Phobius"/>
    </source>
</evidence>
<keyword evidence="2" id="KW-1133">Transmembrane helix</keyword>
<feature type="domain" description="VTT" evidence="3">
    <location>
        <begin position="33"/>
        <end position="159"/>
    </location>
</feature>
<comment type="similarity">
    <text evidence="1">Belongs to the DedA family.</text>
</comment>
<dbReference type="PANTHER" id="PTHR42709">
    <property type="entry name" value="ALKALINE PHOSPHATASE LIKE PROTEIN"/>
    <property type="match status" value="1"/>
</dbReference>
<name>A0A0V8GHU0_9BACL</name>
<proteinExistence type="inferred from homology"/>